<keyword evidence="2" id="KW-0217">Developmental protein</keyword>
<dbReference type="EMBL" id="KB200314">
    <property type="protein sequence ID" value="ESP02238.1"/>
    <property type="molecule type" value="Genomic_DNA"/>
</dbReference>
<keyword evidence="10" id="KW-1185">Reference proteome</keyword>
<dbReference type="GeneID" id="20247246"/>
<dbReference type="PANTHER" id="PTHR45994">
    <property type="entry name" value="FI21225P1"/>
    <property type="match status" value="1"/>
</dbReference>
<name>V4AXD0_LOTGI</name>
<comment type="subcellular location">
    <subcellularLocation>
        <location evidence="1">Cytoplasm</location>
        <location evidence="1">Perinuclear region</location>
    </subcellularLocation>
</comment>
<evidence type="ECO:0000259" key="8">
    <source>
        <dbReference type="Pfam" id="PF11701"/>
    </source>
</evidence>
<sequence length="908" mass="101971">MGDSTVLKEEGNQYFKSGELDKALASYTKALEIPNLKDSEKAVLYKNRAAVYLKKNDFGNTIKDSSAALDLAPNDPKALFRRCQAYESSGKLEEAFRDAALLMKVDPGNSAIVPTFKRLNPVIQQRVKEQNSMTNKVTQMFKFAFDPECEDKEKRKQAINNLIVLSREGASANMICKYNGIERVKTLLDDKDCAMMVGGVRILACLGKESEERVKIIDKIGVQKIMSLMGVNNEEVSTSCCHLLQNLMTYGSEFDKFTEHEYSEKYIDEIFYTLIKMLINKKVSGYGRDSAMEIMIKHIERLDGIGWMKKFLATEGIENLLTVAGTLKVHNTIPVTEHSRMHASVALSKVWDDTMSDREREIFKDKCSDYFKDLFTDEIMESKIEAVEAISTLLQGPYEVGNMIIGAEGVVQLMFALASSENPLHQRIAVEAIVHSASKKNRCSGILKEAVPILKKLYQTGEDETRVRALVGLCKLGSFGGTDATSKPMADGSTLTLARVCRNFLKKAAFDMRRWAAEGMAYLSLDAEVKEELLEDAEAIEALFDVAKKIEKNRVYATITIFVNLTNSYDKPDIMPELIEMAKFAKQHVPEEHEKDSSKYLTARIQKLAKLGVVNALVAMARTDSKGSRELLTRVYMGLATEEKLRGLIVQQGGAKSLLQLVENNTEIGKCLAAHALAKIAVTMEPQTAFPGQRIYEVVRPLLTLLKTERSSLQNFEALLALTNLASHSDSVRNRIITEKGITAIEQYMFEEHEKLKLAATECMCNMVMNEKVVELYEAENDRVKLMYLYCGEEEPKLVKAAAGAIAVLTQSEIICNKIINIQCWLEVLQTLVANEDLDIQHRGCYIAYNMVNSSQKIAEKIFESQLFEIMMAVTKLEQQERARSKELCEDALQKAVEYGMVKPRIED</sequence>
<organism evidence="9 10">
    <name type="scientific">Lottia gigantea</name>
    <name type="common">Giant owl limpet</name>
    <dbReference type="NCBI Taxonomy" id="225164"/>
    <lineage>
        <taxon>Eukaryota</taxon>
        <taxon>Metazoa</taxon>
        <taxon>Spiralia</taxon>
        <taxon>Lophotrochozoa</taxon>
        <taxon>Mollusca</taxon>
        <taxon>Gastropoda</taxon>
        <taxon>Patellogastropoda</taxon>
        <taxon>Lottioidea</taxon>
        <taxon>Lottiidae</taxon>
        <taxon>Lottia</taxon>
    </lineage>
</organism>
<dbReference type="SMART" id="SM00028">
    <property type="entry name" value="TPR"/>
    <property type="match status" value="3"/>
</dbReference>
<keyword evidence="6" id="KW-0143">Chaperone</keyword>
<keyword evidence="7" id="KW-0802">TPR repeat</keyword>
<feature type="domain" description="UNC-45/Cro1/She4 central" evidence="8">
    <location>
        <begin position="334"/>
        <end position="476"/>
    </location>
</feature>
<evidence type="ECO:0000256" key="2">
    <source>
        <dbReference type="ARBA" id="ARBA00022473"/>
    </source>
</evidence>
<dbReference type="InterPro" id="IPR011989">
    <property type="entry name" value="ARM-like"/>
</dbReference>
<keyword evidence="3" id="KW-0963">Cytoplasm</keyword>
<dbReference type="SUPFAM" id="SSF48371">
    <property type="entry name" value="ARM repeat"/>
    <property type="match status" value="2"/>
</dbReference>
<dbReference type="PROSITE" id="PS50005">
    <property type="entry name" value="TPR"/>
    <property type="match status" value="2"/>
</dbReference>
<evidence type="ECO:0000256" key="7">
    <source>
        <dbReference type="PROSITE-ProRule" id="PRU00339"/>
    </source>
</evidence>
<dbReference type="KEGG" id="lgi:LOTGIDRAFT_224978"/>
<dbReference type="Gene3D" id="1.25.10.10">
    <property type="entry name" value="Leucine-rich Repeat Variant"/>
    <property type="match status" value="2"/>
</dbReference>
<dbReference type="RefSeq" id="XP_009047065.1">
    <property type="nucleotide sequence ID" value="XM_009048817.1"/>
</dbReference>
<evidence type="ECO:0000313" key="10">
    <source>
        <dbReference type="Proteomes" id="UP000030746"/>
    </source>
</evidence>
<evidence type="ECO:0000256" key="3">
    <source>
        <dbReference type="ARBA" id="ARBA00022490"/>
    </source>
</evidence>
<dbReference type="OMA" id="LDQKHED"/>
<dbReference type="CTD" id="20247246"/>
<dbReference type="Proteomes" id="UP000030746">
    <property type="component" value="Unassembled WGS sequence"/>
</dbReference>
<feature type="repeat" description="TPR" evidence="7">
    <location>
        <begin position="4"/>
        <end position="37"/>
    </location>
</feature>
<dbReference type="InterPro" id="IPR024660">
    <property type="entry name" value="UCS_central_dom"/>
</dbReference>
<dbReference type="InterPro" id="IPR011990">
    <property type="entry name" value="TPR-like_helical_dom_sf"/>
</dbReference>
<dbReference type="OrthoDB" id="199930at2759"/>
<accession>V4AXD0</accession>
<gene>
    <name evidence="9" type="ORF">LOTGIDRAFT_224978</name>
</gene>
<evidence type="ECO:0000256" key="5">
    <source>
        <dbReference type="ARBA" id="ARBA00022782"/>
    </source>
</evidence>
<evidence type="ECO:0000313" key="9">
    <source>
        <dbReference type="EMBL" id="ESP02238.1"/>
    </source>
</evidence>
<dbReference type="PANTHER" id="PTHR45994:SF1">
    <property type="entry name" value="FI21225P1"/>
    <property type="match status" value="1"/>
</dbReference>
<dbReference type="Gene3D" id="1.25.40.10">
    <property type="entry name" value="Tetratricopeptide repeat domain"/>
    <property type="match status" value="1"/>
</dbReference>
<evidence type="ECO:0000256" key="6">
    <source>
        <dbReference type="ARBA" id="ARBA00023186"/>
    </source>
</evidence>
<dbReference type="GO" id="GO:0030154">
    <property type="term" value="P:cell differentiation"/>
    <property type="evidence" value="ECO:0007669"/>
    <property type="project" value="UniProtKB-KW"/>
</dbReference>
<proteinExistence type="predicted"/>
<dbReference type="HOGENOM" id="CLU_007331_0_0_1"/>
<dbReference type="FunFam" id="1.25.10.10:FF:000043">
    <property type="entry name" value="Unc-45 myosin chaperone B"/>
    <property type="match status" value="1"/>
</dbReference>
<evidence type="ECO:0000256" key="1">
    <source>
        <dbReference type="ARBA" id="ARBA00004556"/>
    </source>
</evidence>
<keyword evidence="5" id="KW-0221">Differentiation</keyword>
<dbReference type="Pfam" id="PF11701">
    <property type="entry name" value="UNC45-central"/>
    <property type="match status" value="1"/>
</dbReference>
<dbReference type="GO" id="GO:0051879">
    <property type="term" value="F:Hsp90 protein binding"/>
    <property type="evidence" value="ECO:0007669"/>
    <property type="project" value="TreeGrafter"/>
</dbReference>
<dbReference type="SUPFAM" id="SSF48452">
    <property type="entry name" value="TPR-like"/>
    <property type="match status" value="1"/>
</dbReference>
<keyword evidence="4" id="KW-0517">Myogenesis</keyword>
<dbReference type="GO" id="GO:0048471">
    <property type="term" value="C:perinuclear region of cytoplasm"/>
    <property type="evidence" value="ECO:0007669"/>
    <property type="project" value="UniProtKB-SubCell"/>
</dbReference>
<dbReference type="InterPro" id="IPR016024">
    <property type="entry name" value="ARM-type_fold"/>
</dbReference>
<evidence type="ECO:0000256" key="4">
    <source>
        <dbReference type="ARBA" id="ARBA00022541"/>
    </source>
</evidence>
<feature type="repeat" description="TPR" evidence="7">
    <location>
        <begin position="42"/>
        <end position="75"/>
    </location>
</feature>
<reference evidence="9 10" key="1">
    <citation type="journal article" date="2013" name="Nature">
        <title>Insights into bilaterian evolution from three spiralian genomes.</title>
        <authorList>
            <person name="Simakov O."/>
            <person name="Marletaz F."/>
            <person name="Cho S.J."/>
            <person name="Edsinger-Gonzales E."/>
            <person name="Havlak P."/>
            <person name="Hellsten U."/>
            <person name="Kuo D.H."/>
            <person name="Larsson T."/>
            <person name="Lv J."/>
            <person name="Arendt D."/>
            <person name="Savage R."/>
            <person name="Osoegawa K."/>
            <person name="de Jong P."/>
            <person name="Grimwood J."/>
            <person name="Chapman J.A."/>
            <person name="Shapiro H."/>
            <person name="Aerts A."/>
            <person name="Otillar R.P."/>
            <person name="Terry A.Y."/>
            <person name="Boore J.L."/>
            <person name="Grigoriev I.V."/>
            <person name="Lindberg D.R."/>
            <person name="Seaver E.C."/>
            <person name="Weisblat D.A."/>
            <person name="Putnam N.H."/>
            <person name="Rokhsar D.S."/>
        </authorList>
    </citation>
    <scope>NUCLEOTIDE SEQUENCE [LARGE SCALE GENOMIC DNA]</scope>
</reference>
<dbReference type="AlphaFoldDB" id="V4AXD0"/>
<protein>
    <recommendedName>
        <fullName evidence="8">UNC-45/Cro1/She4 central domain-containing protein</fullName>
    </recommendedName>
</protein>
<dbReference type="STRING" id="225164.V4AXD0"/>
<dbReference type="GO" id="GO:0007517">
    <property type="term" value="P:muscle organ development"/>
    <property type="evidence" value="ECO:0007669"/>
    <property type="project" value="UniProtKB-KW"/>
</dbReference>
<dbReference type="InterPro" id="IPR019734">
    <property type="entry name" value="TPR_rpt"/>
</dbReference>